<dbReference type="STRING" id="1576369.SAMN05421753_10929"/>
<dbReference type="PROSITE" id="PS51186">
    <property type="entry name" value="GNAT"/>
    <property type="match status" value="1"/>
</dbReference>
<sequence>MTTRYFKRYRMELDFRQTDIPRAKLPPGYAWGAWSVRLLRQHAAVKCASFRQEMDRHLFPALGSVPGCEDLMRSIASHPGFLPQSTWLITFTGNDFTGPLPCGTVQGLYHSTTLGSIQNVGIMPEHRGFGLGRALVLKALRGFRAYGLCRVYLDVTADNLPAVDLYRSVGFRCISTTYRELPVPIEMAATSTAIPHQ</sequence>
<dbReference type="EMBL" id="FOQD01000009">
    <property type="protein sequence ID" value="SFI44705.1"/>
    <property type="molecule type" value="Genomic_DNA"/>
</dbReference>
<accession>A0A1I3I9M2</accession>
<dbReference type="InterPro" id="IPR050680">
    <property type="entry name" value="YpeA/RimI_acetyltransf"/>
</dbReference>
<dbReference type="GO" id="GO:0016747">
    <property type="term" value="F:acyltransferase activity, transferring groups other than amino-acyl groups"/>
    <property type="evidence" value="ECO:0007669"/>
    <property type="project" value="InterPro"/>
</dbReference>
<dbReference type="Pfam" id="PF00583">
    <property type="entry name" value="Acetyltransf_1"/>
    <property type="match status" value="1"/>
</dbReference>
<proteinExistence type="predicted"/>
<keyword evidence="1" id="KW-0808">Transferase</keyword>
<evidence type="ECO:0000256" key="1">
    <source>
        <dbReference type="ARBA" id="ARBA00022679"/>
    </source>
</evidence>
<keyword evidence="5" id="KW-1185">Reference proteome</keyword>
<dbReference type="CDD" id="cd04301">
    <property type="entry name" value="NAT_SF"/>
    <property type="match status" value="1"/>
</dbReference>
<dbReference type="PANTHER" id="PTHR43420">
    <property type="entry name" value="ACETYLTRANSFERASE"/>
    <property type="match status" value="1"/>
</dbReference>
<dbReference type="Proteomes" id="UP000199518">
    <property type="component" value="Unassembled WGS sequence"/>
</dbReference>
<evidence type="ECO:0000259" key="3">
    <source>
        <dbReference type="PROSITE" id="PS51186"/>
    </source>
</evidence>
<name>A0A1I3I9M2_9PLAN</name>
<dbReference type="SUPFAM" id="SSF55729">
    <property type="entry name" value="Acyl-CoA N-acyltransferases (Nat)"/>
    <property type="match status" value="1"/>
</dbReference>
<dbReference type="InterPro" id="IPR000182">
    <property type="entry name" value="GNAT_dom"/>
</dbReference>
<dbReference type="Gene3D" id="3.40.630.30">
    <property type="match status" value="1"/>
</dbReference>
<dbReference type="RefSeq" id="WP_092050690.1">
    <property type="nucleotide sequence ID" value="NZ_FOQD01000009.1"/>
</dbReference>
<reference evidence="5" key="1">
    <citation type="submission" date="2016-10" db="EMBL/GenBank/DDBJ databases">
        <authorList>
            <person name="Varghese N."/>
            <person name="Submissions S."/>
        </authorList>
    </citation>
    <scope>NUCLEOTIDE SEQUENCE [LARGE SCALE GENOMIC DNA]</scope>
    <source>
        <strain evidence="5">DSM 26348</strain>
    </source>
</reference>
<evidence type="ECO:0000313" key="4">
    <source>
        <dbReference type="EMBL" id="SFI44705.1"/>
    </source>
</evidence>
<dbReference type="InterPro" id="IPR016181">
    <property type="entry name" value="Acyl_CoA_acyltransferase"/>
</dbReference>
<gene>
    <name evidence="4" type="ORF">SAMN05421753_10929</name>
</gene>
<organism evidence="4 5">
    <name type="scientific">Planctomicrobium piriforme</name>
    <dbReference type="NCBI Taxonomy" id="1576369"/>
    <lineage>
        <taxon>Bacteria</taxon>
        <taxon>Pseudomonadati</taxon>
        <taxon>Planctomycetota</taxon>
        <taxon>Planctomycetia</taxon>
        <taxon>Planctomycetales</taxon>
        <taxon>Planctomycetaceae</taxon>
        <taxon>Planctomicrobium</taxon>
    </lineage>
</organism>
<keyword evidence="2" id="KW-0012">Acyltransferase</keyword>
<dbReference type="PANTHER" id="PTHR43420:SF44">
    <property type="entry name" value="ACETYLTRANSFERASE YPEA"/>
    <property type="match status" value="1"/>
</dbReference>
<protein>
    <recommendedName>
        <fullName evidence="3">N-acetyltransferase domain-containing protein</fullName>
    </recommendedName>
</protein>
<evidence type="ECO:0000313" key="5">
    <source>
        <dbReference type="Proteomes" id="UP000199518"/>
    </source>
</evidence>
<dbReference type="OrthoDB" id="273614at2"/>
<feature type="domain" description="N-acetyltransferase" evidence="3">
    <location>
        <begin position="34"/>
        <end position="192"/>
    </location>
</feature>
<evidence type="ECO:0000256" key="2">
    <source>
        <dbReference type="ARBA" id="ARBA00023315"/>
    </source>
</evidence>
<dbReference type="AlphaFoldDB" id="A0A1I3I9M2"/>